<dbReference type="InterPro" id="IPR037151">
    <property type="entry name" value="AlkB-like_sf"/>
</dbReference>
<evidence type="ECO:0000256" key="4">
    <source>
        <dbReference type="ARBA" id="ARBA00022842"/>
    </source>
</evidence>
<dbReference type="PANTHER" id="PTHR31212">
    <property type="entry name" value="ALPHA-KETOGLUTARATE-DEPENDENT DIOXYGENASE ALKB HOMOLOG 3"/>
    <property type="match status" value="1"/>
</dbReference>
<evidence type="ECO:0000256" key="1">
    <source>
        <dbReference type="ARBA" id="ARBA00001954"/>
    </source>
</evidence>
<keyword evidence="6" id="KW-0560">Oxidoreductase</keyword>
<dbReference type="PANTHER" id="PTHR31212:SF4">
    <property type="entry name" value="ALPHA-KETOGLUTARATE-DEPENDENT DIOXYGENASE ALKB HOMOLOG 3"/>
    <property type="match status" value="1"/>
</dbReference>
<dbReference type="Pfam" id="PF13532">
    <property type="entry name" value="2OG-FeII_Oxy_2"/>
    <property type="match status" value="1"/>
</dbReference>
<dbReference type="GO" id="GO:0140097">
    <property type="term" value="F:catalytic activity, acting on DNA"/>
    <property type="evidence" value="ECO:0007669"/>
    <property type="project" value="UniProtKB-ARBA"/>
</dbReference>
<reference evidence="10 11" key="1">
    <citation type="submission" date="2018-06" db="EMBL/GenBank/DDBJ databases">
        <title>Genomic Encyclopedia of Type Strains, Phase III (KMG-III): the genomes of soil and plant-associated and newly described type strains.</title>
        <authorList>
            <person name="Whitman W."/>
        </authorList>
    </citation>
    <scope>NUCLEOTIDE SEQUENCE [LARGE SCALE GENOMIC DNA]</scope>
    <source>
        <strain evidence="10 11">CGMCC 1.12398</strain>
    </source>
</reference>
<dbReference type="Gene3D" id="2.60.120.590">
    <property type="entry name" value="Alpha-ketoglutarate-dependent dioxygenase AlkB-like"/>
    <property type="match status" value="1"/>
</dbReference>
<keyword evidence="11" id="KW-1185">Reference proteome</keyword>
<keyword evidence="4" id="KW-0460">Magnesium</keyword>
<evidence type="ECO:0000256" key="6">
    <source>
        <dbReference type="ARBA" id="ARBA00023002"/>
    </source>
</evidence>
<keyword evidence="3" id="KW-0227">DNA damage</keyword>
<evidence type="ECO:0000313" key="11">
    <source>
        <dbReference type="Proteomes" id="UP000249620"/>
    </source>
</evidence>
<dbReference type="GO" id="GO:0046872">
    <property type="term" value="F:metal ion binding"/>
    <property type="evidence" value="ECO:0007669"/>
    <property type="project" value="UniProtKB-KW"/>
</dbReference>
<evidence type="ECO:0000256" key="7">
    <source>
        <dbReference type="ARBA" id="ARBA00023004"/>
    </source>
</evidence>
<evidence type="ECO:0000259" key="9">
    <source>
        <dbReference type="PROSITE" id="PS51471"/>
    </source>
</evidence>
<dbReference type="PROSITE" id="PS51471">
    <property type="entry name" value="FE2OG_OXY"/>
    <property type="match status" value="1"/>
</dbReference>
<dbReference type="GO" id="GO:0016705">
    <property type="term" value="F:oxidoreductase activity, acting on paired donors, with incorporation or reduction of molecular oxygen"/>
    <property type="evidence" value="ECO:0007669"/>
    <property type="project" value="UniProtKB-ARBA"/>
</dbReference>
<dbReference type="InterPro" id="IPR005123">
    <property type="entry name" value="Oxoglu/Fe-dep_dioxygenase_dom"/>
</dbReference>
<dbReference type="GO" id="GO:0051213">
    <property type="term" value="F:dioxygenase activity"/>
    <property type="evidence" value="ECO:0007669"/>
    <property type="project" value="UniProtKB-KW"/>
</dbReference>
<keyword evidence="5 10" id="KW-0223">Dioxygenase</keyword>
<dbReference type="InterPro" id="IPR032854">
    <property type="entry name" value="ALKBH3"/>
</dbReference>
<gene>
    <name evidence="10" type="ORF">B0I03_104157</name>
</gene>
<evidence type="ECO:0000256" key="8">
    <source>
        <dbReference type="ARBA" id="ARBA00023204"/>
    </source>
</evidence>
<dbReference type="Proteomes" id="UP000249620">
    <property type="component" value="Unassembled WGS sequence"/>
</dbReference>
<name>A0A327YPY7_9FLAO</name>
<evidence type="ECO:0000313" key="10">
    <source>
        <dbReference type="EMBL" id="RAK22632.1"/>
    </source>
</evidence>
<comment type="caution">
    <text evidence="10">The sequence shown here is derived from an EMBL/GenBank/DDBJ whole genome shotgun (WGS) entry which is preliminary data.</text>
</comment>
<dbReference type="SUPFAM" id="SSF51197">
    <property type="entry name" value="Clavaminate synthase-like"/>
    <property type="match status" value="1"/>
</dbReference>
<dbReference type="EMBL" id="QLMI01000004">
    <property type="protein sequence ID" value="RAK22632.1"/>
    <property type="molecule type" value="Genomic_DNA"/>
</dbReference>
<dbReference type="InterPro" id="IPR027450">
    <property type="entry name" value="AlkB-like"/>
</dbReference>
<dbReference type="GO" id="GO:0006307">
    <property type="term" value="P:DNA alkylation repair"/>
    <property type="evidence" value="ECO:0007669"/>
    <property type="project" value="InterPro"/>
</dbReference>
<keyword evidence="8" id="KW-0234">DNA repair</keyword>
<keyword evidence="7" id="KW-0408">Iron</keyword>
<feature type="domain" description="Fe2OG dioxygenase" evidence="9">
    <location>
        <begin position="109"/>
        <end position="207"/>
    </location>
</feature>
<evidence type="ECO:0000256" key="5">
    <source>
        <dbReference type="ARBA" id="ARBA00022964"/>
    </source>
</evidence>
<evidence type="ECO:0000256" key="2">
    <source>
        <dbReference type="ARBA" id="ARBA00022723"/>
    </source>
</evidence>
<accession>A0A327YPY7</accession>
<dbReference type="GO" id="GO:0016787">
    <property type="term" value="F:hydrolase activity"/>
    <property type="evidence" value="ECO:0007669"/>
    <property type="project" value="UniProtKB-ARBA"/>
</dbReference>
<sequence length="207" mass="24059">MLIIAFFMLDLFPKEKIILPLPDAVFEFYPNFFNKEEADLLFNKLMNETPWQQDDITIFGKKIAQPRLTCLFGNEGKPYSYSGLTMHPHAWNPTMMFIKEKVDKISEQNFTTVLANLYRNEKDSNGWHSDNEKELGRNPIIASVSFGEERKFQLKHNTISEAKINLNLNHGSLLLMKEGSQIHYKHQIPKASQPKNARINLTFRTIL</sequence>
<dbReference type="AlphaFoldDB" id="A0A327YPY7"/>
<organism evidence="10 11">
    <name type="scientific">Flavobacterium aquaticum</name>
    <dbReference type="NCBI Taxonomy" id="1236486"/>
    <lineage>
        <taxon>Bacteria</taxon>
        <taxon>Pseudomonadati</taxon>
        <taxon>Bacteroidota</taxon>
        <taxon>Flavobacteriia</taxon>
        <taxon>Flavobacteriales</taxon>
        <taxon>Flavobacteriaceae</taxon>
        <taxon>Flavobacterium</taxon>
    </lineage>
</organism>
<evidence type="ECO:0000256" key="3">
    <source>
        <dbReference type="ARBA" id="ARBA00022763"/>
    </source>
</evidence>
<comment type="cofactor">
    <cofactor evidence="1">
        <name>Fe(2+)</name>
        <dbReference type="ChEBI" id="CHEBI:29033"/>
    </cofactor>
</comment>
<dbReference type="GO" id="GO:0032451">
    <property type="term" value="F:demethylase activity"/>
    <property type="evidence" value="ECO:0007669"/>
    <property type="project" value="UniProtKB-ARBA"/>
</dbReference>
<dbReference type="FunFam" id="2.60.120.590:FF:000004">
    <property type="entry name" value="DNA oxidative demethylase ALKBH2"/>
    <property type="match status" value="1"/>
</dbReference>
<proteinExistence type="predicted"/>
<keyword evidence="2" id="KW-0479">Metal-binding</keyword>
<protein>
    <submittedName>
        <fullName evidence="10">Alkylated DNA repair dioxygenase AlkB</fullName>
    </submittedName>
</protein>